<dbReference type="SUPFAM" id="SSF46938">
    <property type="entry name" value="CRAL/TRIO N-terminal domain"/>
    <property type="match status" value="1"/>
</dbReference>
<dbReference type="GO" id="GO:0043001">
    <property type="term" value="P:Golgi to plasma membrane protein transport"/>
    <property type="evidence" value="ECO:0007669"/>
    <property type="project" value="EnsemblFungi"/>
</dbReference>
<reference evidence="2 3" key="1">
    <citation type="journal article" date="2013" name="Curr. Biol.">
        <title>Shared signatures of parasitism and phylogenomics unite Cryptomycota and microsporidia.</title>
        <authorList>
            <person name="James T.Y."/>
            <person name="Pelin A."/>
            <person name="Bonen L."/>
            <person name="Ahrendt S."/>
            <person name="Sain D."/>
            <person name="Corradi N."/>
            <person name="Stajich J.E."/>
        </authorList>
    </citation>
    <scope>NUCLEOTIDE SEQUENCE [LARGE SCALE GENOMIC DNA]</scope>
    <source>
        <strain evidence="2 3">CSF55</strain>
    </source>
</reference>
<name>A0A075ATH6_ROZAC</name>
<dbReference type="GO" id="GO:1901352">
    <property type="term" value="P:negative regulation of phosphatidylglycerol biosynthetic process"/>
    <property type="evidence" value="ECO:0007669"/>
    <property type="project" value="EnsemblFungi"/>
</dbReference>
<dbReference type="InterPro" id="IPR036865">
    <property type="entry name" value="CRAL-TRIO_dom_sf"/>
</dbReference>
<dbReference type="InterPro" id="IPR036273">
    <property type="entry name" value="CRAL/TRIO_N_dom_sf"/>
</dbReference>
<dbReference type="Pfam" id="PF00650">
    <property type="entry name" value="CRAL_TRIO"/>
    <property type="match status" value="1"/>
</dbReference>
<dbReference type="Proteomes" id="UP000030755">
    <property type="component" value="Unassembled WGS sequence"/>
</dbReference>
<dbReference type="Gene3D" id="3.40.525.10">
    <property type="entry name" value="CRAL-TRIO lipid binding domain"/>
    <property type="match status" value="1"/>
</dbReference>
<dbReference type="GO" id="GO:0046488">
    <property type="term" value="P:phosphatidylinositol metabolic process"/>
    <property type="evidence" value="ECO:0007669"/>
    <property type="project" value="EnsemblFungi"/>
</dbReference>
<dbReference type="CDD" id="cd00170">
    <property type="entry name" value="SEC14"/>
    <property type="match status" value="1"/>
</dbReference>
<dbReference type="SUPFAM" id="SSF52087">
    <property type="entry name" value="CRAL/TRIO domain"/>
    <property type="match status" value="1"/>
</dbReference>
<dbReference type="GO" id="GO:0005768">
    <property type="term" value="C:endosome"/>
    <property type="evidence" value="ECO:0007669"/>
    <property type="project" value="EnsemblFungi"/>
</dbReference>
<gene>
    <name evidence="2" type="ORF">O9G_004290</name>
</gene>
<dbReference type="AlphaFoldDB" id="A0A075ATH6"/>
<dbReference type="PANTHER" id="PTHR46590:SF1">
    <property type="entry name" value="PHOSPHATIDYLINOSITOL TRANSFER PROTEIN CSR1"/>
    <property type="match status" value="1"/>
</dbReference>
<organism evidence="2 3">
    <name type="scientific">Rozella allomycis (strain CSF55)</name>
    <dbReference type="NCBI Taxonomy" id="988480"/>
    <lineage>
        <taxon>Eukaryota</taxon>
        <taxon>Fungi</taxon>
        <taxon>Fungi incertae sedis</taxon>
        <taxon>Cryptomycota</taxon>
        <taxon>Cryptomycota incertae sedis</taxon>
        <taxon>Rozella</taxon>
    </lineage>
</organism>
<dbReference type="Pfam" id="PF03765">
    <property type="entry name" value="CRAL_TRIO_N"/>
    <property type="match status" value="1"/>
</dbReference>
<dbReference type="GO" id="GO:0005811">
    <property type="term" value="C:lipid droplet"/>
    <property type="evidence" value="ECO:0007669"/>
    <property type="project" value="EnsemblFungi"/>
</dbReference>
<dbReference type="GO" id="GO:0045717">
    <property type="term" value="P:negative regulation of fatty acid biosynthetic process"/>
    <property type="evidence" value="ECO:0007669"/>
    <property type="project" value="EnsemblFungi"/>
</dbReference>
<keyword evidence="3" id="KW-1185">Reference proteome</keyword>
<evidence type="ECO:0000313" key="3">
    <source>
        <dbReference type="Proteomes" id="UP000030755"/>
    </source>
</evidence>
<dbReference type="SMART" id="SM00516">
    <property type="entry name" value="SEC14"/>
    <property type="match status" value="1"/>
</dbReference>
<dbReference type="SMART" id="SM01100">
    <property type="entry name" value="CRAL_TRIO_N"/>
    <property type="match status" value="1"/>
</dbReference>
<feature type="domain" description="CRAL-TRIO" evidence="1">
    <location>
        <begin position="122"/>
        <end position="281"/>
    </location>
</feature>
<accession>A0A075ATH6</accession>
<dbReference type="GO" id="GO:0005829">
    <property type="term" value="C:cytosol"/>
    <property type="evidence" value="ECO:0007669"/>
    <property type="project" value="EnsemblFungi"/>
</dbReference>
<dbReference type="PANTHER" id="PTHR46590">
    <property type="entry name" value="PHOSPHATIDYLINOSITOL TRANSFER PROTEIN CSR1-RELATED"/>
    <property type="match status" value="1"/>
</dbReference>
<evidence type="ECO:0000259" key="1">
    <source>
        <dbReference type="PROSITE" id="PS50191"/>
    </source>
</evidence>
<sequence>MDGFVGRLTQEQNQKLMEMWKIIIDMGKCNINDPPKVDVSKRRGIKALLGKKRASSNSLVKENDFDLLFELFLAFATDDPDSLILRFLRARKWDVNKGVEMLLNALKWRAQMDIPQLLAGGERDLGKQIESGKFFVFGKDKMGNLVSYTRVKLHDKNAQSQEDSEKFTVYYTESVRRILPKGHEKITLVFDLTDFTMNSMDYQMVKFLVTCFEAYYPESLHQCLVVNAPWIFWGCWKIIKPWIDPIICEKIKFLKSYSELVEFIDVDQIPKYFGGENPYEFKYDEFRGESQSMPEDKVNETNSKFDTLRDSFVETTLKLINDPNNQNLTLERNKLKEQIQSLNAYIESFYPKSIFQRSNISIK</sequence>
<dbReference type="OrthoDB" id="43460at2759"/>
<protein>
    <submittedName>
        <fullName evidence="2">CRAL-TRIO domain-containing protein</fullName>
    </submittedName>
</protein>
<dbReference type="PROSITE" id="PS50191">
    <property type="entry name" value="CRAL_TRIO"/>
    <property type="match status" value="1"/>
</dbReference>
<dbReference type="HOGENOM" id="CLU_016665_2_0_1"/>
<dbReference type="STRING" id="988480.A0A075ATH6"/>
<dbReference type="GO" id="GO:2001247">
    <property type="term" value="P:positive regulation of phosphatidylcholine biosynthetic process"/>
    <property type="evidence" value="ECO:0007669"/>
    <property type="project" value="EnsemblFungi"/>
</dbReference>
<dbReference type="InterPro" id="IPR052432">
    <property type="entry name" value="PITP/CRAL-TRIO"/>
</dbReference>
<dbReference type="GO" id="GO:0008526">
    <property type="term" value="F:phosphatidylinositol transfer activity"/>
    <property type="evidence" value="ECO:0007669"/>
    <property type="project" value="EnsemblFungi"/>
</dbReference>
<dbReference type="EMBL" id="KE561194">
    <property type="protein sequence ID" value="EPZ32025.1"/>
    <property type="molecule type" value="Genomic_DNA"/>
</dbReference>
<evidence type="ECO:0000313" key="2">
    <source>
        <dbReference type="EMBL" id="EPZ32025.1"/>
    </source>
</evidence>
<dbReference type="PRINTS" id="PR00180">
    <property type="entry name" value="CRETINALDHBP"/>
</dbReference>
<proteinExistence type="predicted"/>
<dbReference type="InterPro" id="IPR001251">
    <property type="entry name" value="CRAL-TRIO_dom"/>
</dbReference>
<dbReference type="OMA" id="CITASEM"/>
<dbReference type="InterPro" id="IPR011074">
    <property type="entry name" value="CRAL/TRIO_N_dom"/>
</dbReference>